<accession>A0A163A880</accession>
<dbReference type="Proteomes" id="UP000077315">
    <property type="component" value="Unassembled WGS sequence"/>
</dbReference>
<keyword evidence="2" id="KW-1185">Reference proteome</keyword>
<evidence type="ECO:0000313" key="2">
    <source>
        <dbReference type="Proteomes" id="UP000077315"/>
    </source>
</evidence>
<dbReference type="GeneID" id="28992779"/>
<dbReference type="OrthoDB" id="2443300at2759"/>
<evidence type="ECO:0008006" key="3">
    <source>
        <dbReference type="Google" id="ProtNLM"/>
    </source>
</evidence>
<name>A0A163A880_PHYB8</name>
<evidence type="ECO:0000313" key="1">
    <source>
        <dbReference type="EMBL" id="OAD71721.1"/>
    </source>
</evidence>
<dbReference type="VEuPathDB" id="FungiDB:PHYBLDRAFT_147475"/>
<proteinExistence type="predicted"/>
<dbReference type="InParanoid" id="A0A163A880"/>
<dbReference type="AlphaFoldDB" id="A0A163A880"/>
<reference evidence="2" key="1">
    <citation type="submission" date="2015-06" db="EMBL/GenBank/DDBJ databases">
        <title>Expansion of signal transduction pathways in fungi by whole-genome duplication.</title>
        <authorList>
            <consortium name="DOE Joint Genome Institute"/>
            <person name="Corrochano L.M."/>
            <person name="Kuo A."/>
            <person name="Marcet-Houben M."/>
            <person name="Polaino S."/>
            <person name="Salamov A."/>
            <person name="Villalobos J.M."/>
            <person name="Alvarez M.I."/>
            <person name="Avalos J."/>
            <person name="Benito E.P."/>
            <person name="Benoit I."/>
            <person name="Burger G."/>
            <person name="Camino L.P."/>
            <person name="Canovas D."/>
            <person name="Cerda-Olmedo E."/>
            <person name="Cheng J.-F."/>
            <person name="Dominguez A."/>
            <person name="Elias M."/>
            <person name="Eslava A.P."/>
            <person name="Glaser F."/>
            <person name="Grimwood J."/>
            <person name="Gutierrez G."/>
            <person name="Heitman J."/>
            <person name="Henrissat B."/>
            <person name="Iturriaga E.A."/>
            <person name="Lang B.F."/>
            <person name="Lavin J.L."/>
            <person name="Lee S."/>
            <person name="Li W."/>
            <person name="Lindquist E."/>
            <person name="Lopez-Garcia S."/>
            <person name="Luque E.M."/>
            <person name="Marcos A.T."/>
            <person name="Martin J."/>
            <person name="McCluskey K."/>
            <person name="Medina H.R."/>
            <person name="Miralles-Duran A."/>
            <person name="Miyazaki A."/>
            <person name="Munoz-Torres E."/>
            <person name="Oguiza J.A."/>
            <person name="Ohm R."/>
            <person name="Olmedo M."/>
            <person name="Orejas M."/>
            <person name="Ortiz-Castellanos L."/>
            <person name="Pisabarro A.G."/>
            <person name="Rodriguez-Romero J."/>
            <person name="Ruiz-Herrera J."/>
            <person name="Ruiz-Vazquez R."/>
            <person name="Sanz C."/>
            <person name="Schackwitz W."/>
            <person name="Schmutz J."/>
            <person name="Shahriari M."/>
            <person name="Shelest E."/>
            <person name="Silva-Franco F."/>
            <person name="Soanes D."/>
            <person name="Syed K."/>
            <person name="Tagua V.G."/>
            <person name="Talbot N.J."/>
            <person name="Thon M."/>
            <person name="De vries R.P."/>
            <person name="Wiebenga A."/>
            <person name="Yadav J.S."/>
            <person name="Braun E.L."/>
            <person name="Baker S."/>
            <person name="Garre V."/>
            <person name="Horwitz B."/>
            <person name="Torres-Martinez S."/>
            <person name="Idnurm A."/>
            <person name="Herrera-Estrella A."/>
            <person name="Gabaldon T."/>
            <person name="Grigoriev I.V."/>
        </authorList>
    </citation>
    <scope>NUCLEOTIDE SEQUENCE [LARGE SCALE GENOMIC DNA]</scope>
    <source>
        <strain evidence="2">NRRL 1555(-)</strain>
    </source>
</reference>
<protein>
    <recommendedName>
        <fullName evidence="3">Reverse transcriptase domain-containing protein</fullName>
    </recommendedName>
</protein>
<gene>
    <name evidence="1" type="ORF">PHYBLDRAFT_147475</name>
</gene>
<sequence length="556" mass="62837">MNKPEELCIGTWTWIEAKLRTGTRLWIRTSLAKRNPGLSADEAVKRITTNGPISYSPVLTKAARDFHRQFCSSSIHYAYAYSDLAIFRNFLSVPYIHLTWSDSCLVAVSFKLTATHETENGLCRNNPQIACNPTFCDKLEDYIYTISFTKYSTQTLATLEARLQNKRCGIHIIIERRTDSTTRHWFLLANGPGKLTISRAVTRQTHENGEISAEYLRCTVSERQSRKNTNPLRHSSTDHLHTAIASMTEAAAAFCEASYTPKQVDQIPIDNVLHNLPQDFYLSNTRCSSLAATSSVANIREGILTQVYNKVITGGRFLPSWKVICVFLLPKKDNLSLLKILRQITHVNADAKGFTSLLKARMVKAARSILTPSTSPSGIRLLLDQEKAYDRLNSNYLKQVIVRICHTRHFQLTLFSSHKATLLCRQSFGFPLADPEYIMVTAPQHHIATCAPASNARINLHYLGFPAIFFLTQTTTSAHKYQALSIRGCAPVMNSFIFSKFWQLFYVVSVSGTFFANVEYRITRFLQDRSFIPVKMGGLKALNREFQQGALQLHCL</sequence>
<organism evidence="1 2">
    <name type="scientific">Phycomyces blakesleeanus (strain ATCC 8743b / DSM 1359 / FGSC 10004 / NBRC 33097 / NRRL 1555)</name>
    <dbReference type="NCBI Taxonomy" id="763407"/>
    <lineage>
        <taxon>Eukaryota</taxon>
        <taxon>Fungi</taxon>
        <taxon>Fungi incertae sedis</taxon>
        <taxon>Mucoromycota</taxon>
        <taxon>Mucoromycotina</taxon>
        <taxon>Mucoromycetes</taxon>
        <taxon>Mucorales</taxon>
        <taxon>Phycomycetaceae</taxon>
        <taxon>Phycomyces</taxon>
    </lineage>
</organism>
<dbReference type="EMBL" id="KV440985">
    <property type="protein sequence ID" value="OAD71721.1"/>
    <property type="molecule type" value="Genomic_DNA"/>
</dbReference>
<dbReference type="RefSeq" id="XP_018289761.1">
    <property type="nucleotide sequence ID" value="XM_018431873.1"/>
</dbReference>